<dbReference type="InterPro" id="IPR036543">
    <property type="entry name" value="Guanylate-bd_C_sf"/>
</dbReference>
<dbReference type="GO" id="GO:0046983">
    <property type="term" value="F:protein dimerization activity"/>
    <property type="evidence" value="ECO:0007669"/>
    <property type="project" value="InterPro"/>
</dbReference>
<dbReference type="AlphaFoldDB" id="A0AAD8H6S6"/>
<sequence>MGVRKEMTSPIHVHKNFIMVNEYNSAKLCEGLYTRCEDKMDQLQVLRLPSMAKFNAGFLQCNRSFEKECVGPSVRMAQKPRKRGRKPVNGREEPLNHVEAERQRREKLNQKFYALRVVVPNVSKMDKASLLGDCFL</sequence>
<evidence type="ECO:0000256" key="6">
    <source>
        <dbReference type="SAM" id="MobiDB-lite"/>
    </source>
</evidence>
<evidence type="ECO:0000313" key="9">
    <source>
        <dbReference type="Proteomes" id="UP001237642"/>
    </source>
</evidence>
<evidence type="ECO:0000256" key="2">
    <source>
        <dbReference type="ARBA" id="ARBA00023015"/>
    </source>
</evidence>
<organism evidence="8 9">
    <name type="scientific">Heracleum sosnowskyi</name>
    <dbReference type="NCBI Taxonomy" id="360622"/>
    <lineage>
        <taxon>Eukaryota</taxon>
        <taxon>Viridiplantae</taxon>
        <taxon>Streptophyta</taxon>
        <taxon>Embryophyta</taxon>
        <taxon>Tracheophyta</taxon>
        <taxon>Spermatophyta</taxon>
        <taxon>Magnoliopsida</taxon>
        <taxon>eudicotyledons</taxon>
        <taxon>Gunneridae</taxon>
        <taxon>Pentapetalae</taxon>
        <taxon>asterids</taxon>
        <taxon>campanulids</taxon>
        <taxon>Apiales</taxon>
        <taxon>Apiaceae</taxon>
        <taxon>Apioideae</taxon>
        <taxon>apioid superclade</taxon>
        <taxon>Tordylieae</taxon>
        <taxon>Tordyliinae</taxon>
        <taxon>Heracleum</taxon>
    </lineage>
</organism>
<gene>
    <name evidence="8" type="ORF">POM88_045267</name>
</gene>
<keyword evidence="4 5" id="KW-0539">Nucleus</keyword>
<dbReference type="Pfam" id="PF00010">
    <property type="entry name" value="HLH"/>
    <property type="match status" value="1"/>
</dbReference>
<comment type="subcellular location">
    <subcellularLocation>
        <location evidence="1 5">Nucleus</location>
    </subcellularLocation>
</comment>
<dbReference type="SUPFAM" id="SSF47459">
    <property type="entry name" value="HLH, helix-loop-helix DNA-binding domain"/>
    <property type="match status" value="1"/>
</dbReference>
<dbReference type="PANTHER" id="PTHR11514:SF43">
    <property type="entry name" value="TRANSCRIPTION FACTOR MYC2"/>
    <property type="match status" value="1"/>
</dbReference>
<proteinExistence type="predicted"/>
<dbReference type="GO" id="GO:0005525">
    <property type="term" value="F:GTP binding"/>
    <property type="evidence" value="ECO:0007669"/>
    <property type="project" value="InterPro"/>
</dbReference>
<dbReference type="GO" id="GO:0003700">
    <property type="term" value="F:DNA-binding transcription factor activity"/>
    <property type="evidence" value="ECO:0007669"/>
    <property type="project" value="InterPro"/>
</dbReference>
<dbReference type="PROSITE" id="PS50888">
    <property type="entry name" value="BHLH"/>
    <property type="match status" value="1"/>
</dbReference>
<evidence type="ECO:0000259" key="7">
    <source>
        <dbReference type="PROSITE" id="PS50888"/>
    </source>
</evidence>
<dbReference type="InterPro" id="IPR036638">
    <property type="entry name" value="HLH_DNA-bd_sf"/>
</dbReference>
<feature type="compositionally biased region" description="Basic and acidic residues" evidence="6">
    <location>
        <begin position="89"/>
        <end position="102"/>
    </location>
</feature>
<dbReference type="Proteomes" id="UP001237642">
    <property type="component" value="Unassembled WGS sequence"/>
</dbReference>
<reference evidence="8" key="2">
    <citation type="submission" date="2023-05" db="EMBL/GenBank/DDBJ databases">
        <authorList>
            <person name="Schelkunov M.I."/>
        </authorList>
    </citation>
    <scope>NUCLEOTIDE SEQUENCE</scope>
    <source>
        <strain evidence="8">Hsosn_3</strain>
        <tissue evidence="8">Leaf</tissue>
    </source>
</reference>
<comment type="caution">
    <text evidence="8">The sequence shown here is derived from an EMBL/GenBank/DDBJ whole genome shotgun (WGS) entry which is preliminary data.</text>
</comment>
<dbReference type="InterPro" id="IPR045084">
    <property type="entry name" value="AIB/MYC-like"/>
</dbReference>
<protein>
    <recommendedName>
        <fullName evidence="5">Transcription factor</fullName>
        <shortName evidence="5">bHLH transcription factor</shortName>
    </recommendedName>
    <alternativeName>
        <fullName evidence="5">Basic helix-loop-helix protein</fullName>
    </alternativeName>
</protein>
<dbReference type="SUPFAM" id="SSF48340">
    <property type="entry name" value="Interferon-induced guanylate-binding protein 1 (GBP1), C-terminal domain"/>
    <property type="match status" value="1"/>
</dbReference>
<dbReference type="PANTHER" id="PTHR11514">
    <property type="entry name" value="MYC"/>
    <property type="match status" value="1"/>
</dbReference>
<dbReference type="EMBL" id="JAUIZM010000010">
    <property type="protein sequence ID" value="KAK1360793.1"/>
    <property type="molecule type" value="Genomic_DNA"/>
</dbReference>
<keyword evidence="9" id="KW-1185">Reference proteome</keyword>
<keyword evidence="3 5" id="KW-0804">Transcription</keyword>
<keyword evidence="2 5" id="KW-0805">Transcription regulation</keyword>
<reference evidence="8" key="1">
    <citation type="submission" date="2023-02" db="EMBL/GenBank/DDBJ databases">
        <title>Genome of toxic invasive species Heracleum sosnowskyi carries increased number of genes despite the absence of recent whole-genome duplications.</title>
        <authorList>
            <person name="Schelkunov M."/>
            <person name="Shtratnikova V."/>
            <person name="Makarenko M."/>
            <person name="Klepikova A."/>
            <person name="Omelchenko D."/>
            <person name="Novikova G."/>
            <person name="Obukhova E."/>
            <person name="Bogdanov V."/>
            <person name="Penin A."/>
            <person name="Logacheva M."/>
        </authorList>
    </citation>
    <scope>NUCLEOTIDE SEQUENCE</scope>
    <source>
        <strain evidence="8">Hsosn_3</strain>
        <tissue evidence="8">Leaf</tissue>
    </source>
</reference>
<dbReference type="GO" id="GO:0000976">
    <property type="term" value="F:transcription cis-regulatory region binding"/>
    <property type="evidence" value="ECO:0007669"/>
    <property type="project" value="TreeGrafter"/>
</dbReference>
<dbReference type="Gene3D" id="4.10.280.10">
    <property type="entry name" value="Helix-loop-helix DNA-binding domain"/>
    <property type="match status" value="1"/>
</dbReference>
<evidence type="ECO:0000256" key="1">
    <source>
        <dbReference type="ARBA" id="ARBA00004123"/>
    </source>
</evidence>
<feature type="compositionally biased region" description="Basic residues" evidence="6">
    <location>
        <begin position="78"/>
        <end position="88"/>
    </location>
</feature>
<evidence type="ECO:0000256" key="5">
    <source>
        <dbReference type="RuleBase" id="RU369104"/>
    </source>
</evidence>
<accession>A0AAD8H6S6</accession>
<feature type="domain" description="BHLH" evidence="7">
    <location>
        <begin position="92"/>
        <end position="136"/>
    </location>
</feature>
<name>A0AAD8H6S6_9APIA</name>
<dbReference type="InterPro" id="IPR011598">
    <property type="entry name" value="bHLH_dom"/>
</dbReference>
<dbReference type="GO" id="GO:0003924">
    <property type="term" value="F:GTPase activity"/>
    <property type="evidence" value="ECO:0007669"/>
    <property type="project" value="InterPro"/>
</dbReference>
<dbReference type="GO" id="GO:0005634">
    <property type="term" value="C:nucleus"/>
    <property type="evidence" value="ECO:0007669"/>
    <property type="project" value="UniProtKB-SubCell"/>
</dbReference>
<evidence type="ECO:0000256" key="3">
    <source>
        <dbReference type="ARBA" id="ARBA00023163"/>
    </source>
</evidence>
<evidence type="ECO:0000313" key="8">
    <source>
        <dbReference type="EMBL" id="KAK1360793.1"/>
    </source>
</evidence>
<evidence type="ECO:0000256" key="4">
    <source>
        <dbReference type="ARBA" id="ARBA00023242"/>
    </source>
</evidence>
<feature type="region of interest" description="Disordered" evidence="6">
    <location>
        <begin position="75"/>
        <end position="102"/>
    </location>
</feature>